<organism evidence="2 3">
    <name type="scientific">Prorocentrum cordatum</name>
    <dbReference type="NCBI Taxonomy" id="2364126"/>
    <lineage>
        <taxon>Eukaryota</taxon>
        <taxon>Sar</taxon>
        <taxon>Alveolata</taxon>
        <taxon>Dinophyceae</taxon>
        <taxon>Prorocentrales</taxon>
        <taxon>Prorocentraceae</taxon>
        <taxon>Prorocentrum</taxon>
    </lineage>
</organism>
<feature type="compositionally biased region" description="Basic and acidic residues" evidence="1">
    <location>
        <begin position="1"/>
        <end position="26"/>
    </location>
</feature>
<reference evidence="2" key="1">
    <citation type="submission" date="2023-10" db="EMBL/GenBank/DDBJ databases">
        <authorList>
            <person name="Chen Y."/>
            <person name="Shah S."/>
            <person name="Dougan E. K."/>
            <person name="Thang M."/>
            <person name="Chan C."/>
        </authorList>
    </citation>
    <scope>NUCLEOTIDE SEQUENCE [LARGE SCALE GENOMIC DNA]</scope>
</reference>
<feature type="compositionally biased region" description="Low complexity" evidence="1">
    <location>
        <begin position="87"/>
        <end position="100"/>
    </location>
</feature>
<protein>
    <submittedName>
        <fullName evidence="2">Uncharacterized protein</fullName>
    </submittedName>
</protein>
<evidence type="ECO:0000256" key="1">
    <source>
        <dbReference type="SAM" id="MobiDB-lite"/>
    </source>
</evidence>
<dbReference type="Proteomes" id="UP001189429">
    <property type="component" value="Unassembled WGS sequence"/>
</dbReference>
<evidence type="ECO:0000313" key="3">
    <source>
        <dbReference type="Proteomes" id="UP001189429"/>
    </source>
</evidence>
<feature type="compositionally biased region" description="Basic and acidic residues" evidence="1">
    <location>
        <begin position="49"/>
        <end position="69"/>
    </location>
</feature>
<keyword evidence="3" id="KW-1185">Reference proteome</keyword>
<name>A0ABN9U041_9DINO</name>
<evidence type="ECO:0000313" key="2">
    <source>
        <dbReference type="EMBL" id="CAK0852027.1"/>
    </source>
</evidence>
<feature type="region of interest" description="Disordered" evidence="1">
    <location>
        <begin position="1"/>
        <end position="163"/>
    </location>
</feature>
<feature type="compositionally biased region" description="Polar residues" evidence="1">
    <location>
        <begin position="37"/>
        <end position="47"/>
    </location>
</feature>
<dbReference type="EMBL" id="CAUYUJ010015288">
    <property type="protein sequence ID" value="CAK0852027.1"/>
    <property type="molecule type" value="Genomic_DNA"/>
</dbReference>
<comment type="caution">
    <text evidence="2">The sequence shown here is derived from an EMBL/GenBank/DDBJ whole genome shotgun (WGS) entry which is preliminary data.</text>
</comment>
<accession>A0ABN9U041</accession>
<gene>
    <name evidence="2" type="ORF">PCOR1329_LOCUS44008</name>
</gene>
<sequence length="163" mass="16917">MSDSGQRRGEDSARGAEGGARSDHEGTTSAHPWPSPCSFSSGESTTELMRPKLDVRVDSTTSRARDARRSAHIGGGQAPDPPRALLAWRASGARGAPPAAHRLLQGARRPGSRRARASRGAAERVGDGGRGAARPLRRMLPGGACSARLGRARPPTGGILDGK</sequence>
<proteinExistence type="predicted"/>